<name>A0A9P9IRD2_9PLEO</name>
<keyword evidence="1" id="KW-0732">Signal</keyword>
<dbReference type="PANTHER" id="PTHR36578:SF2">
    <property type="entry name" value="PA14 DOMAIN-CONTAINING PROTEIN"/>
    <property type="match status" value="1"/>
</dbReference>
<dbReference type="Proteomes" id="UP000700596">
    <property type="component" value="Unassembled WGS sequence"/>
</dbReference>
<dbReference type="AlphaFoldDB" id="A0A9P9IRD2"/>
<comment type="caution">
    <text evidence="2">The sequence shown here is derived from an EMBL/GenBank/DDBJ whole genome shotgun (WGS) entry which is preliminary data.</text>
</comment>
<accession>A0A9P9IRD2</accession>
<evidence type="ECO:0000313" key="2">
    <source>
        <dbReference type="EMBL" id="KAH7128420.1"/>
    </source>
</evidence>
<dbReference type="PANTHER" id="PTHR36578">
    <property type="entry name" value="CHROMOSOME 15, WHOLE GENOME SHOTGUN SEQUENCE"/>
    <property type="match status" value="1"/>
</dbReference>
<gene>
    <name evidence="2" type="ORF">B0J11DRAFT_567036</name>
</gene>
<feature type="chain" id="PRO_5040259010" evidence="1">
    <location>
        <begin position="16"/>
        <end position="213"/>
    </location>
</feature>
<keyword evidence="3" id="KW-1185">Reference proteome</keyword>
<proteinExistence type="predicted"/>
<reference evidence="2" key="1">
    <citation type="journal article" date="2021" name="Nat. Commun.">
        <title>Genetic determinants of endophytism in the Arabidopsis root mycobiome.</title>
        <authorList>
            <person name="Mesny F."/>
            <person name="Miyauchi S."/>
            <person name="Thiergart T."/>
            <person name="Pickel B."/>
            <person name="Atanasova L."/>
            <person name="Karlsson M."/>
            <person name="Huettel B."/>
            <person name="Barry K.W."/>
            <person name="Haridas S."/>
            <person name="Chen C."/>
            <person name="Bauer D."/>
            <person name="Andreopoulos W."/>
            <person name="Pangilinan J."/>
            <person name="LaButti K."/>
            <person name="Riley R."/>
            <person name="Lipzen A."/>
            <person name="Clum A."/>
            <person name="Drula E."/>
            <person name="Henrissat B."/>
            <person name="Kohler A."/>
            <person name="Grigoriev I.V."/>
            <person name="Martin F.M."/>
            <person name="Hacquard S."/>
        </authorList>
    </citation>
    <scope>NUCLEOTIDE SEQUENCE</scope>
    <source>
        <strain evidence="2">MPI-CAGE-CH-0243</strain>
    </source>
</reference>
<feature type="signal peptide" evidence="1">
    <location>
        <begin position="1"/>
        <end position="15"/>
    </location>
</feature>
<dbReference type="EMBL" id="JAGMWT010000005">
    <property type="protein sequence ID" value="KAH7128420.1"/>
    <property type="molecule type" value="Genomic_DNA"/>
</dbReference>
<evidence type="ECO:0000256" key="1">
    <source>
        <dbReference type="SAM" id="SignalP"/>
    </source>
</evidence>
<dbReference type="OrthoDB" id="271448at2759"/>
<protein>
    <submittedName>
        <fullName evidence="2">Uncharacterized protein</fullName>
    </submittedName>
</protein>
<organism evidence="2 3">
    <name type="scientific">Dendryphion nanum</name>
    <dbReference type="NCBI Taxonomy" id="256645"/>
    <lineage>
        <taxon>Eukaryota</taxon>
        <taxon>Fungi</taxon>
        <taxon>Dikarya</taxon>
        <taxon>Ascomycota</taxon>
        <taxon>Pezizomycotina</taxon>
        <taxon>Dothideomycetes</taxon>
        <taxon>Pleosporomycetidae</taxon>
        <taxon>Pleosporales</taxon>
        <taxon>Torulaceae</taxon>
        <taxon>Dendryphion</taxon>
    </lineage>
</organism>
<evidence type="ECO:0000313" key="3">
    <source>
        <dbReference type="Proteomes" id="UP000700596"/>
    </source>
</evidence>
<sequence>MLLFAVLASLGVATAFDRFHPYSDYPNPSPMSNGSCNPLPLGKGFQPLPDTAFQFVHSTQLADMAKHAPTPDGYNRVFVNLHDSSSASIYLGYDTFDSYNSTLCAEKCNTKAGCIAINIFFERAPTKVVGTGCSNPPSTTMIKCVYWGSEINEDNTQNSGFAIMSFIVAISGSNGYVKSTATKNGLVSSSIQIPNYGLPTLLMSAIAVAFSLM</sequence>